<feature type="modified residue" description="4-aspartylphosphate" evidence="2">
    <location>
        <position position="63"/>
    </location>
</feature>
<proteinExistence type="predicted"/>
<dbReference type="SMART" id="SM00421">
    <property type="entry name" value="HTH_LUXR"/>
    <property type="match status" value="1"/>
</dbReference>
<dbReference type="InterPro" id="IPR001789">
    <property type="entry name" value="Sig_transdc_resp-reg_receiver"/>
</dbReference>
<dbReference type="CDD" id="cd06170">
    <property type="entry name" value="LuxR_C_like"/>
    <property type="match status" value="1"/>
</dbReference>
<organism evidence="5 6">
    <name type="scientific">Amycolatopsis samaneae</name>
    <dbReference type="NCBI Taxonomy" id="664691"/>
    <lineage>
        <taxon>Bacteria</taxon>
        <taxon>Bacillati</taxon>
        <taxon>Actinomycetota</taxon>
        <taxon>Actinomycetes</taxon>
        <taxon>Pseudonocardiales</taxon>
        <taxon>Pseudonocardiaceae</taxon>
        <taxon>Amycolatopsis</taxon>
    </lineage>
</organism>
<dbReference type="PROSITE" id="PS50110">
    <property type="entry name" value="RESPONSE_REGULATORY"/>
    <property type="match status" value="1"/>
</dbReference>
<feature type="domain" description="Response regulatory" evidence="4">
    <location>
        <begin position="12"/>
        <end position="124"/>
    </location>
</feature>
<dbReference type="PANTHER" id="PTHR43214">
    <property type="entry name" value="TWO-COMPONENT RESPONSE REGULATOR"/>
    <property type="match status" value="1"/>
</dbReference>
<dbReference type="InterPro" id="IPR016032">
    <property type="entry name" value="Sig_transdc_resp-reg_C-effctor"/>
</dbReference>
<dbReference type="Pfam" id="PF00072">
    <property type="entry name" value="Response_reg"/>
    <property type="match status" value="1"/>
</dbReference>
<dbReference type="PANTHER" id="PTHR43214:SF43">
    <property type="entry name" value="TWO-COMPONENT RESPONSE REGULATOR"/>
    <property type="match status" value="1"/>
</dbReference>
<dbReference type="PROSITE" id="PS00622">
    <property type="entry name" value="HTH_LUXR_1"/>
    <property type="match status" value="1"/>
</dbReference>
<reference evidence="6" key="1">
    <citation type="journal article" date="2019" name="Int. J. Syst. Evol. Microbiol.">
        <title>The Global Catalogue of Microorganisms (GCM) 10K type strain sequencing project: providing services to taxonomists for standard genome sequencing and annotation.</title>
        <authorList>
            <consortium name="The Broad Institute Genomics Platform"/>
            <consortium name="The Broad Institute Genome Sequencing Center for Infectious Disease"/>
            <person name="Wu L."/>
            <person name="Ma J."/>
        </authorList>
    </citation>
    <scope>NUCLEOTIDE SEQUENCE [LARGE SCALE GENOMIC DNA]</scope>
    <source>
        <strain evidence="6">CGMCC 4.7643</strain>
    </source>
</reference>
<evidence type="ECO:0000256" key="1">
    <source>
        <dbReference type="ARBA" id="ARBA00023125"/>
    </source>
</evidence>
<dbReference type="InterPro" id="IPR011006">
    <property type="entry name" value="CheY-like_superfamily"/>
</dbReference>
<protein>
    <submittedName>
        <fullName evidence="5">LuxR C-terminal-related transcriptional regulator</fullName>
    </submittedName>
</protein>
<dbReference type="PRINTS" id="PR00038">
    <property type="entry name" value="HTHLUXR"/>
</dbReference>
<dbReference type="EMBL" id="JBHUKU010000007">
    <property type="protein sequence ID" value="MFD2459871.1"/>
    <property type="molecule type" value="Genomic_DNA"/>
</dbReference>
<dbReference type="RefSeq" id="WP_345402909.1">
    <property type="nucleotide sequence ID" value="NZ_BAABHG010000014.1"/>
</dbReference>
<dbReference type="PROSITE" id="PS50043">
    <property type="entry name" value="HTH_LUXR_2"/>
    <property type="match status" value="1"/>
</dbReference>
<feature type="domain" description="HTH luxR-type" evidence="3">
    <location>
        <begin position="151"/>
        <end position="216"/>
    </location>
</feature>
<keyword evidence="6" id="KW-1185">Reference proteome</keyword>
<dbReference type="SUPFAM" id="SSF52172">
    <property type="entry name" value="CheY-like"/>
    <property type="match status" value="1"/>
</dbReference>
<evidence type="ECO:0000313" key="6">
    <source>
        <dbReference type="Proteomes" id="UP001597419"/>
    </source>
</evidence>
<evidence type="ECO:0000313" key="5">
    <source>
        <dbReference type="EMBL" id="MFD2459871.1"/>
    </source>
</evidence>
<evidence type="ECO:0000256" key="2">
    <source>
        <dbReference type="PROSITE-ProRule" id="PRU00169"/>
    </source>
</evidence>
<sequence length="216" mass="22337">MNFTQTSQAAVGLLVIAGVRFYRDGLAGVLAKLPDVRAVGTAADGAEGLAELRRAEPDIVLLDMALPDAARIAGAVLRVAPGTAVLALGVAETEVLACAEAGIAGYVARDGSLGDLVAAVRAAARGEAVCSPRISASLMRRVAALSHGGTSSRPPGRLTRREREIVDLIAQGLINREIAARLGIELCTVKNHVHNILHKLGVTRRSDVAAFARAAV</sequence>
<gene>
    <name evidence="5" type="ORF">ACFSYJ_14745</name>
</gene>
<dbReference type="Pfam" id="PF00196">
    <property type="entry name" value="GerE"/>
    <property type="match status" value="1"/>
</dbReference>
<dbReference type="InterPro" id="IPR039420">
    <property type="entry name" value="WalR-like"/>
</dbReference>
<accession>A0ABW5GEB4</accession>
<dbReference type="InterPro" id="IPR000792">
    <property type="entry name" value="Tscrpt_reg_LuxR_C"/>
</dbReference>
<keyword evidence="1" id="KW-0238">DNA-binding</keyword>
<keyword evidence="2" id="KW-0597">Phosphoprotein</keyword>
<dbReference type="Proteomes" id="UP001597419">
    <property type="component" value="Unassembled WGS sequence"/>
</dbReference>
<dbReference type="SUPFAM" id="SSF46894">
    <property type="entry name" value="C-terminal effector domain of the bipartite response regulators"/>
    <property type="match status" value="1"/>
</dbReference>
<dbReference type="Gene3D" id="3.40.50.2300">
    <property type="match status" value="1"/>
</dbReference>
<evidence type="ECO:0000259" key="3">
    <source>
        <dbReference type="PROSITE" id="PS50043"/>
    </source>
</evidence>
<name>A0ABW5GEB4_9PSEU</name>
<evidence type="ECO:0000259" key="4">
    <source>
        <dbReference type="PROSITE" id="PS50110"/>
    </source>
</evidence>
<comment type="caution">
    <text evidence="5">The sequence shown here is derived from an EMBL/GenBank/DDBJ whole genome shotgun (WGS) entry which is preliminary data.</text>
</comment>